<organism evidence="1 2">
    <name type="scientific">Tanacetum coccineum</name>
    <dbReference type="NCBI Taxonomy" id="301880"/>
    <lineage>
        <taxon>Eukaryota</taxon>
        <taxon>Viridiplantae</taxon>
        <taxon>Streptophyta</taxon>
        <taxon>Embryophyta</taxon>
        <taxon>Tracheophyta</taxon>
        <taxon>Spermatophyta</taxon>
        <taxon>Magnoliopsida</taxon>
        <taxon>eudicotyledons</taxon>
        <taxon>Gunneridae</taxon>
        <taxon>Pentapetalae</taxon>
        <taxon>asterids</taxon>
        <taxon>campanulids</taxon>
        <taxon>Asterales</taxon>
        <taxon>Asteraceae</taxon>
        <taxon>Asteroideae</taxon>
        <taxon>Anthemideae</taxon>
        <taxon>Anthemidinae</taxon>
        <taxon>Tanacetum</taxon>
    </lineage>
</organism>
<comment type="caution">
    <text evidence="1">The sequence shown here is derived from an EMBL/GenBank/DDBJ whole genome shotgun (WGS) entry which is preliminary data.</text>
</comment>
<reference evidence="1" key="2">
    <citation type="submission" date="2022-01" db="EMBL/GenBank/DDBJ databases">
        <authorList>
            <person name="Yamashiro T."/>
            <person name="Shiraishi A."/>
            <person name="Satake H."/>
            <person name="Nakayama K."/>
        </authorList>
    </citation>
    <scope>NUCLEOTIDE SEQUENCE</scope>
</reference>
<gene>
    <name evidence="1" type="ORF">Tco_0910571</name>
</gene>
<dbReference type="EMBL" id="BQNB010014613">
    <property type="protein sequence ID" value="GJT30296.1"/>
    <property type="molecule type" value="Genomic_DNA"/>
</dbReference>
<name>A0ABQ5CT93_9ASTR</name>
<dbReference type="Proteomes" id="UP001151760">
    <property type="component" value="Unassembled WGS sequence"/>
</dbReference>
<reference evidence="1" key="1">
    <citation type="journal article" date="2022" name="Int. J. Mol. Sci.">
        <title>Draft Genome of Tanacetum Coccineum: Genomic Comparison of Closely Related Tanacetum-Family Plants.</title>
        <authorList>
            <person name="Yamashiro T."/>
            <person name="Shiraishi A."/>
            <person name="Nakayama K."/>
            <person name="Satake H."/>
        </authorList>
    </citation>
    <scope>NUCLEOTIDE SEQUENCE</scope>
</reference>
<evidence type="ECO:0000313" key="2">
    <source>
        <dbReference type="Proteomes" id="UP001151760"/>
    </source>
</evidence>
<keyword evidence="2" id="KW-1185">Reference proteome</keyword>
<protein>
    <submittedName>
        <fullName evidence="1">Uncharacterized protein</fullName>
    </submittedName>
</protein>
<sequence length="92" mass="10630">MGRGMEWREWTRGGGDGVGWHGSGVVVVTVGWWRVEERVGESEYGERVDRVTRINFVVRWKSPPEKFSGGSNWWPTAAWWPTVGGRLLRERE</sequence>
<evidence type="ECO:0000313" key="1">
    <source>
        <dbReference type="EMBL" id="GJT30296.1"/>
    </source>
</evidence>
<proteinExistence type="predicted"/>
<accession>A0ABQ5CT93</accession>